<evidence type="ECO:0000256" key="9">
    <source>
        <dbReference type="ARBA" id="ARBA00022833"/>
    </source>
</evidence>
<dbReference type="CDD" id="cd18793">
    <property type="entry name" value="SF2_C_SNF"/>
    <property type="match status" value="1"/>
</dbReference>
<feature type="compositionally biased region" description="Polar residues" evidence="15">
    <location>
        <begin position="13"/>
        <end position="26"/>
    </location>
</feature>
<dbReference type="PROSITE" id="PS51194">
    <property type="entry name" value="HELICASE_CTER"/>
    <property type="match status" value="1"/>
</dbReference>
<evidence type="ECO:0000313" key="19">
    <source>
        <dbReference type="EMBL" id="KAG6751824.1"/>
    </source>
</evidence>
<keyword evidence="4" id="KW-0479">Metal-binding</keyword>
<evidence type="ECO:0000256" key="2">
    <source>
        <dbReference type="ARBA" id="ARBA00004574"/>
    </source>
</evidence>
<evidence type="ECO:0000256" key="14">
    <source>
        <dbReference type="ARBA" id="ARBA00031106"/>
    </source>
</evidence>
<dbReference type="InterPro" id="IPR025766">
    <property type="entry name" value="ADD"/>
</dbReference>
<feature type="region of interest" description="Disordered" evidence="15">
    <location>
        <begin position="628"/>
        <end position="649"/>
    </location>
</feature>
<evidence type="ECO:0000256" key="11">
    <source>
        <dbReference type="ARBA" id="ARBA00022895"/>
    </source>
</evidence>
<dbReference type="InterPro" id="IPR049730">
    <property type="entry name" value="SNF2/RAD54-like_C"/>
</dbReference>
<evidence type="ECO:0000259" key="17">
    <source>
        <dbReference type="PROSITE" id="PS51194"/>
    </source>
</evidence>
<feature type="compositionally biased region" description="Basic and acidic residues" evidence="15">
    <location>
        <begin position="421"/>
        <end position="431"/>
    </location>
</feature>
<accession>A0A8X8CFY6</accession>
<dbReference type="GO" id="GO:0005524">
    <property type="term" value="F:ATP binding"/>
    <property type="evidence" value="ECO:0007669"/>
    <property type="project" value="UniProtKB-KW"/>
</dbReference>
<keyword evidence="11" id="KW-0779">Telomere</keyword>
<dbReference type="InterPro" id="IPR014001">
    <property type="entry name" value="Helicase_ATP-bd"/>
</dbReference>
<dbReference type="Pfam" id="PF00176">
    <property type="entry name" value="SNF2-rel_dom"/>
    <property type="match status" value="1"/>
</dbReference>
<dbReference type="Pfam" id="PF00271">
    <property type="entry name" value="Helicase_C"/>
    <property type="match status" value="1"/>
</dbReference>
<evidence type="ECO:0000256" key="3">
    <source>
        <dbReference type="ARBA" id="ARBA00007025"/>
    </source>
</evidence>
<dbReference type="GO" id="GO:0005634">
    <property type="term" value="C:nucleus"/>
    <property type="evidence" value="ECO:0007669"/>
    <property type="project" value="UniProtKB-SubCell"/>
</dbReference>
<dbReference type="GO" id="GO:0016887">
    <property type="term" value="F:ATP hydrolysis activity"/>
    <property type="evidence" value="ECO:0007669"/>
    <property type="project" value="InterPro"/>
</dbReference>
<reference evidence="19" key="1">
    <citation type="journal article" date="2020" name="bioRxiv">
        <title>Hybrid origin of Populus tomentosa Carr. identified through genome sequencing and phylogenomic analysis.</title>
        <authorList>
            <person name="An X."/>
            <person name="Gao K."/>
            <person name="Chen Z."/>
            <person name="Li J."/>
            <person name="Yang X."/>
            <person name="Yang X."/>
            <person name="Zhou J."/>
            <person name="Guo T."/>
            <person name="Zhao T."/>
            <person name="Huang S."/>
            <person name="Miao D."/>
            <person name="Khan W.U."/>
            <person name="Rao P."/>
            <person name="Ye M."/>
            <person name="Lei B."/>
            <person name="Liao W."/>
            <person name="Wang J."/>
            <person name="Ji L."/>
            <person name="Li Y."/>
            <person name="Guo B."/>
            <person name="Mustafa N.S."/>
            <person name="Li S."/>
            <person name="Yun Q."/>
            <person name="Keller S.R."/>
            <person name="Mao J."/>
            <person name="Zhang R."/>
            <person name="Strauss S.H."/>
        </authorList>
    </citation>
    <scope>NUCLEOTIDE SEQUENCE</scope>
    <source>
        <strain evidence="19">GM15</strain>
        <tissue evidence="19">Leaf</tissue>
    </source>
</reference>
<comment type="caution">
    <text evidence="19">The sequence shown here is derived from an EMBL/GenBank/DDBJ whole genome shotgun (WGS) entry which is preliminary data.</text>
</comment>
<dbReference type="GO" id="GO:0008270">
    <property type="term" value="F:zinc ion binding"/>
    <property type="evidence" value="ECO:0007669"/>
    <property type="project" value="UniProtKB-KW"/>
</dbReference>
<keyword evidence="13" id="KW-0539">Nucleus</keyword>
<keyword evidence="20" id="KW-1185">Reference proteome</keyword>
<keyword evidence="5" id="KW-0547">Nucleotide-binding</keyword>
<feature type="domain" description="Helicase C-terminal" evidence="17">
    <location>
        <begin position="1189"/>
        <end position="1360"/>
    </location>
</feature>
<keyword evidence="10" id="KW-0067">ATP-binding</keyword>
<feature type="region of interest" description="Disordered" evidence="15">
    <location>
        <begin position="1473"/>
        <end position="1517"/>
    </location>
</feature>
<dbReference type="CDD" id="cd11726">
    <property type="entry name" value="ADDz_ATRX"/>
    <property type="match status" value="1"/>
</dbReference>
<evidence type="ECO:0000256" key="5">
    <source>
        <dbReference type="ARBA" id="ARBA00022741"/>
    </source>
</evidence>
<comment type="subcellular location">
    <subcellularLocation>
        <location evidence="2">Chromosome</location>
        <location evidence="2">Telomere</location>
    </subcellularLocation>
    <subcellularLocation>
        <location evidence="1">Nucleus</location>
    </subcellularLocation>
</comment>
<evidence type="ECO:0000256" key="7">
    <source>
        <dbReference type="ARBA" id="ARBA00022801"/>
    </source>
</evidence>
<keyword evidence="8" id="KW-0347">Helicase</keyword>
<evidence type="ECO:0000259" key="18">
    <source>
        <dbReference type="PROSITE" id="PS51533"/>
    </source>
</evidence>
<dbReference type="InterPro" id="IPR000330">
    <property type="entry name" value="SNF2_N"/>
</dbReference>
<gene>
    <name evidence="19" type="ORF">POTOM_044034</name>
</gene>
<feature type="compositionally biased region" description="Polar residues" evidence="15">
    <location>
        <begin position="1507"/>
        <end position="1517"/>
    </location>
</feature>
<evidence type="ECO:0000256" key="10">
    <source>
        <dbReference type="ARBA" id="ARBA00022840"/>
    </source>
</evidence>
<protein>
    <recommendedName>
        <fullName evidence="14">ATP-dependent helicase ATRX</fullName>
    </recommendedName>
</protein>
<dbReference type="GO" id="GO:0004386">
    <property type="term" value="F:helicase activity"/>
    <property type="evidence" value="ECO:0007669"/>
    <property type="project" value="UniProtKB-KW"/>
</dbReference>
<keyword evidence="7" id="KW-0378">Hydrolase</keyword>
<feature type="domain" description="Helicase ATP-binding" evidence="16">
    <location>
        <begin position="769"/>
        <end position="952"/>
    </location>
</feature>
<dbReference type="GO" id="GO:0003677">
    <property type="term" value="F:DNA binding"/>
    <property type="evidence" value="ECO:0007669"/>
    <property type="project" value="UniProtKB-KW"/>
</dbReference>
<keyword evidence="12" id="KW-0238">DNA-binding</keyword>
<evidence type="ECO:0000256" key="12">
    <source>
        <dbReference type="ARBA" id="ARBA00023125"/>
    </source>
</evidence>
<dbReference type="OrthoDB" id="2020972at2759"/>
<proteinExistence type="inferred from homology"/>
<feature type="domain" description="PHD-type" evidence="18">
    <location>
        <begin position="483"/>
        <end position="635"/>
    </location>
</feature>
<dbReference type="GO" id="GO:0000781">
    <property type="term" value="C:chromosome, telomeric region"/>
    <property type="evidence" value="ECO:0007669"/>
    <property type="project" value="UniProtKB-SubCell"/>
</dbReference>
<dbReference type="InterPro" id="IPR044574">
    <property type="entry name" value="ARIP4-like"/>
</dbReference>
<evidence type="ECO:0000256" key="13">
    <source>
        <dbReference type="ARBA" id="ARBA00023242"/>
    </source>
</evidence>
<dbReference type="PANTHER" id="PTHR45797:SF1">
    <property type="entry name" value="HELICASE ARIP4"/>
    <property type="match status" value="1"/>
</dbReference>
<evidence type="ECO:0000259" key="16">
    <source>
        <dbReference type="PROSITE" id="PS51192"/>
    </source>
</evidence>
<dbReference type="EMBL" id="JAAWWB010000025">
    <property type="protein sequence ID" value="KAG6751824.1"/>
    <property type="molecule type" value="Genomic_DNA"/>
</dbReference>
<dbReference type="PANTHER" id="PTHR45797">
    <property type="entry name" value="RAD54-LIKE"/>
    <property type="match status" value="1"/>
</dbReference>
<evidence type="ECO:0000256" key="15">
    <source>
        <dbReference type="SAM" id="MobiDB-lite"/>
    </source>
</evidence>
<dbReference type="PROSITE" id="PS51192">
    <property type="entry name" value="HELICASE_ATP_BIND_1"/>
    <property type="match status" value="1"/>
</dbReference>
<dbReference type="SMART" id="SM00487">
    <property type="entry name" value="DEXDc"/>
    <property type="match status" value="1"/>
</dbReference>
<keyword evidence="6" id="KW-0863">Zinc-finger</keyword>
<keyword evidence="11" id="KW-0158">Chromosome</keyword>
<evidence type="ECO:0000313" key="20">
    <source>
        <dbReference type="Proteomes" id="UP000886885"/>
    </source>
</evidence>
<dbReference type="InterPro" id="IPR001650">
    <property type="entry name" value="Helicase_C-like"/>
</dbReference>
<sequence length="1569" mass="177818">MLGRKGTKKNEWVQVNNGPGKSNNSGLPCKRDGFIFTFMVQEPLTDQEVEELVAEFLEVESKAAEAQEALEKESLAKIESDVREELAQSLQGDDLEAAVEDEMATFREEWENVLDELETESYHLLILNFMHRDMAAIIVYVALADSIWLEQLDGTGIELPSLYKWIESQAPNSCCTEAWKRRAHWVGTQVTKETTDTVADAEKYLQIHRPVRRRHGKLLEEGASGFLQKKLAMDGSEAIAENGEVDWASMKKLFSTSSSEDVASFGSRHWASVYLANTPQEAALMGLKFPGVNEVEEIEDIDGNSSDPFVAEAIANEKELVLSEEQRKNYRKVKEEDDAKIDQKLQLRLKQRRCLKRRKQGVSSVVQEMGTNMAESLPLDDNYHEATCQDLKKDVCENSGDLDMEQLMNESNSVFPESDASEPRRSKRPNESEDLSINNKKIRTVIIDSDNEADILEDKSVHGIKVEDQSTLLENIGDSSAGCNPSLGSSEKFQCTACDKVAVEVHSHPLLKVIVCKDCKFLMEEKMHLKLPRIIVVTSFPQNFIPLLNLLQDPDCSECYCGWCGRNNDLVSCKSCRTLFCTACIKRNIGEEYLYKVPVSGWQCCCCSPSLLQRLTSQLEKAMGSGDIMVSSSDSDSDSSDTNDGVTISSKRKKKKKIRRIIDDAELGEETKRKIAIEKERQERLKSLKVKFSDKSKMMNFASCSGNLPEGTSVEVIGDATTGYIVNVVREKGEEAVRIPPSLSSKLKAHQVAGIRFLWENIIQSIRKVKSGDNGLGCILAHTMGLGKTFQVIAFLYTAMRGVDLGLRTALIVTPVNVLHNWRKEFMKWTPSEVKPLRVFMLEDVSRERRVELLAKWRAKGGVFLIGYSAFRNLSLGKNVKERNMAREMCSALQDGPDILVCDEAHIIKNTRAETTQALKLVKCQRRIALTGSPLQNNLMEYYCMVDFVREGFLGSSHEFRNRFQNPIENGQHTNSTVDDVKIMNQRSHILYEQLKGFVQRMDMSVVKKDLPPKTVFVVAVKLSPLQRKLYKRFLDVHGFTNDRASNEKTSKSFFAGYQALAQIWNHPGILQLRKGREYVGNVENFLADDCSSDENVDYNTIVEGTPFHHYIHIACQFDPSVVVHARYMVDVLSDCGCGQNALEDKKSRNPNDFIQGKSDDGFFQKDWWNDLLLENNYKEVDYSGKMVLLLDILVMSSDVGDKTLVFTQSIPTLDLIELYLSRLPRLGKKGKFWRKGKDWYRLDGRTESSERQRLVERFNDPKNKRVKCTLISTRAGSLGINLYAANRVVIVDGSWNPTYDLQAIYRAWRYGQTKPVFAYRLMAHGTMEEKIYKRQVTKEGLAARVVDRQQVYRTISREEMLHLFEFGDDENSDTLIDIGQEYRQADTRNISCQTANSLKQNASRSHGSCASDKVMESLLGKHRQRWIFDYHEHETLLQENEEEKLTKEEQDMAWEVYKRSLEWEEVQRVSLDDSTFERKPPMSNGASSAPDASSIPVPSMARPASEASNGAPSQSILRTRMVQRKCTNLSHLLTLRSQGTKAGCTTICGECAQEISWEDLKREGKAAR</sequence>
<name>A0A8X8CFY6_POPTO</name>
<dbReference type="Proteomes" id="UP000886885">
    <property type="component" value="Chromosome 13A"/>
</dbReference>
<feature type="region of interest" description="Disordered" evidence="15">
    <location>
        <begin position="409"/>
        <end position="435"/>
    </location>
</feature>
<evidence type="ECO:0000256" key="1">
    <source>
        <dbReference type="ARBA" id="ARBA00004123"/>
    </source>
</evidence>
<evidence type="ECO:0000256" key="6">
    <source>
        <dbReference type="ARBA" id="ARBA00022771"/>
    </source>
</evidence>
<evidence type="ECO:0000256" key="8">
    <source>
        <dbReference type="ARBA" id="ARBA00022806"/>
    </source>
</evidence>
<comment type="similarity">
    <text evidence="3">Belongs to the SNF2/RAD54 helicase family.</text>
</comment>
<dbReference type="SMART" id="SM00490">
    <property type="entry name" value="HELICc"/>
    <property type="match status" value="1"/>
</dbReference>
<evidence type="ECO:0000256" key="4">
    <source>
        <dbReference type="ARBA" id="ARBA00022723"/>
    </source>
</evidence>
<dbReference type="PROSITE" id="PS51533">
    <property type="entry name" value="ADD"/>
    <property type="match status" value="1"/>
</dbReference>
<organism evidence="19 20">
    <name type="scientific">Populus tomentosa</name>
    <name type="common">Chinese white poplar</name>
    <dbReference type="NCBI Taxonomy" id="118781"/>
    <lineage>
        <taxon>Eukaryota</taxon>
        <taxon>Viridiplantae</taxon>
        <taxon>Streptophyta</taxon>
        <taxon>Embryophyta</taxon>
        <taxon>Tracheophyta</taxon>
        <taxon>Spermatophyta</taxon>
        <taxon>Magnoliopsida</taxon>
        <taxon>eudicotyledons</taxon>
        <taxon>Gunneridae</taxon>
        <taxon>Pentapetalae</taxon>
        <taxon>rosids</taxon>
        <taxon>fabids</taxon>
        <taxon>Malpighiales</taxon>
        <taxon>Salicaceae</taxon>
        <taxon>Saliceae</taxon>
        <taxon>Populus</taxon>
    </lineage>
</organism>
<keyword evidence="9" id="KW-0862">Zinc</keyword>
<feature type="region of interest" description="Disordered" evidence="15">
    <location>
        <begin position="1"/>
        <end position="26"/>
    </location>
</feature>